<comment type="cofactor">
    <cofactor evidence="7">
        <name>Zn(2+)</name>
        <dbReference type="ChEBI" id="CHEBI:29105"/>
    </cofactor>
    <text evidence="7">Binds 2 Zn(2+) ions per subunit.</text>
</comment>
<dbReference type="InterPro" id="IPR002195">
    <property type="entry name" value="Dihydroorotase_CS"/>
</dbReference>
<dbReference type="AlphaFoldDB" id="A0A7C3CH15"/>
<feature type="binding site" evidence="7">
    <location>
        <position position="69"/>
    </location>
    <ligand>
        <name>Zn(2+)</name>
        <dbReference type="ChEBI" id="CHEBI:29105"/>
        <label>1</label>
    </ligand>
</feature>
<feature type="binding site" evidence="7">
    <location>
        <position position="161"/>
    </location>
    <ligand>
        <name>Zn(2+)</name>
        <dbReference type="ChEBI" id="CHEBI:29105"/>
        <label>1</label>
    </ligand>
</feature>
<feature type="binding site" evidence="7">
    <location>
        <position position="314"/>
    </location>
    <ligand>
        <name>Zn(2+)</name>
        <dbReference type="ChEBI" id="CHEBI:29105"/>
        <label>1</label>
    </ligand>
</feature>
<dbReference type="GO" id="GO:0006145">
    <property type="term" value="P:purine nucleobase catabolic process"/>
    <property type="evidence" value="ECO:0007669"/>
    <property type="project" value="TreeGrafter"/>
</dbReference>
<feature type="binding site" evidence="7">
    <location>
        <position position="161"/>
    </location>
    <ligand>
        <name>Zn(2+)</name>
        <dbReference type="ChEBI" id="CHEBI:29105"/>
        <label>2</label>
    </ligand>
</feature>
<proteinExistence type="inferred from homology"/>
<dbReference type="Pfam" id="PF07969">
    <property type="entry name" value="Amidohydro_3"/>
    <property type="match status" value="1"/>
</dbReference>
<keyword evidence="6 7" id="KW-0665">Pyrimidine biosynthesis</keyword>
<evidence type="ECO:0000259" key="8">
    <source>
        <dbReference type="Pfam" id="PF07969"/>
    </source>
</evidence>
<feature type="domain" description="Dihydroorotase catalytic" evidence="9">
    <location>
        <begin position="61"/>
        <end position="244"/>
    </location>
</feature>
<name>A0A7C3CH15_9BACT</name>
<keyword evidence="5 7" id="KW-0862">Zinc</keyword>
<dbReference type="GO" id="GO:0044205">
    <property type="term" value="P:'de novo' UMP biosynthetic process"/>
    <property type="evidence" value="ECO:0007669"/>
    <property type="project" value="UniProtKB-UniRule"/>
</dbReference>
<feature type="binding site" evidence="7">
    <location>
        <position position="103"/>
    </location>
    <ligand>
        <name>substrate</name>
    </ligand>
</feature>
<comment type="caution">
    <text evidence="10">The sequence shown here is derived from an EMBL/GenBank/DDBJ whole genome shotgun (WGS) entry which is preliminary data.</text>
</comment>
<sequence>MEEESLNTERFLIRGARILDPSQGLDQEGDLLVEGGRIAALDREIPVEEGVQVIEARGCWLLPGLVDMHVHLREPGEEWKEDLESGLRAAVAGGFTAVACMPNTRPPNDSPEVTRYILDRAREVGRARVYPVACISRGQEGRELAPFGELREAGAVAVSDDGRPVADSGLMRLALEYARSFDLTVISHAEDPGLSAGGQVNEGPVSARLGVKGIPAEAEAVAVFREVALAALVGYPVHIAHVSTAAAVEILRRARESGLPVTAETAPHYFTLTEEAVLDYNTLAKVNPPLRSEDDRLAIREALSEGLIQVIATDHAPHSPLEKEVEFPAAAFGMIGLETAVPLTLNLVREGVITPLRMAELLSTNPARILGVPGGTLKPGSPADLTLIDPDRVWVVTEEELHSKNKNTPFLGREMRGRAVLTVVGGRIVWPE</sequence>
<feature type="binding site" evidence="7">
    <location>
        <position position="318"/>
    </location>
    <ligand>
        <name>substrate</name>
    </ligand>
</feature>
<dbReference type="PANTHER" id="PTHR43668">
    <property type="entry name" value="ALLANTOINASE"/>
    <property type="match status" value="1"/>
</dbReference>
<dbReference type="InterPro" id="IPR050138">
    <property type="entry name" value="DHOase/Allantoinase_Hydrolase"/>
</dbReference>
<evidence type="ECO:0000256" key="7">
    <source>
        <dbReference type="HAMAP-Rule" id="MF_00220"/>
    </source>
</evidence>
<evidence type="ECO:0000256" key="4">
    <source>
        <dbReference type="ARBA" id="ARBA00022801"/>
    </source>
</evidence>
<dbReference type="GO" id="GO:0004038">
    <property type="term" value="F:allantoinase activity"/>
    <property type="evidence" value="ECO:0007669"/>
    <property type="project" value="TreeGrafter"/>
</dbReference>
<evidence type="ECO:0000256" key="5">
    <source>
        <dbReference type="ARBA" id="ARBA00022833"/>
    </source>
</evidence>
<feature type="domain" description="Amidohydrolase 3" evidence="8">
    <location>
        <begin position="297"/>
        <end position="429"/>
    </location>
</feature>
<feature type="binding site" evidence="7">
    <location>
        <position position="287"/>
    </location>
    <ligand>
        <name>substrate</name>
    </ligand>
</feature>
<dbReference type="Pfam" id="PF12890">
    <property type="entry name" value="DHOase"/>
    <property type="match status" value="1"/>
</dbReference>
<gene>
    <name evidence="7" type="primary">pyrC</name>
    <name evidence="10" type="ORF">ENJ40_08460</name>
</gene>
<dbReference type="HAMAP" id="MF_00220_B">
    <property type="entry name" value="PyrC_classI_B"/>
    <property type="match status" value="1"/>
</dbReference>
<comment type="function">
    <text evidence="1 7">Catalyzes the reversible cyclization of carbamoyl aspartate to dihydroorotate.</text>
</comment>
<dbReference type="CDD" id="cd01317">
    <property type="entry name" value="DHOase_IIa"/>
    <property type="match status" value="1"/>
</dbReference>
<dbReference type="UniPathway" id="UPA00070">
    <property type="reaction ID" value="UER00117"/>
</dbReference>
<dbReference type="GO" id="GO:0004151">
    <property type="term" value="F:dihydroorotase activity"/>
    <property type="evidence" value="ECO:0007669"/>
    <property type="project" value="UniProtKB-UniRule"/>
</dbReference>
<keyword evidence="3 7" id="KW-0479">Metal-binding</keyword>
<dbReference type="GO" id="GO:0008270">
    <property type="term" value="F:zinc ion binding"/>
    <property type="evidence" value="ECO:0007669"/>
    <property type="project" value="UniProtKB-UniRule"/>
</dbReference>
<dbReference type="InterPro" id="IPR011059">
    <property type="entry name" value="Metal-dep_hydrolase_composite"/>
</dbReference>
<dbReference type="Gene3D" id="2.30.40.10">
    <property type="entry name" value="Urease, subunit C, domain 1"/>
    <property type="match status" value="1"/>
</dbReference>
<evidence type="ECO:0000259" key="9">
    <source>
        <dbReference type="Pfam" id="PF12890"/>
    </source>
</evidence>
<dbReference type="InterPro" id="IPR013108">
    <property type="entry name" value="Amidohydro_3"/>
</dbReference>
<comment type="catalytic activity">
    <reaction evidence="7">
        <text>(S)-dihydroorotate + H2O = N-carbamoyl-L-aspartate + H(+)</text>
        <dbReference type="Rhea" id="RHEA:24296"/>
        <dbReference type="ChEBI" id="CHEBI:15377"/>
        <dbReference type="ChEBI" id="CHEBI:15378"/>
        <dbReference type="ChEBI" id="CHEBI:30864"/>
        <dbReference type="ChEBI" id="CHEBI:32814"/>
        <dbReference type="EC" id="3.5.2.3"/>
    </reaction>
</comment>
<dbReference type="PROSITE" id="PS00483">
    <property type="entry name" value="DIHYDROOROTASE_2"/>
    <property type="match status" value="1"/>
</dbReference>
<dbReference type="GO" id="GO:0005737">
    <property type="term" value="C:cytoplasm"/>
    <property type="evidence" value="ECO:0007669"/>
    <property type="project" value="TreeGrafter"/>
</dbReference>
<feature type="binding site" evidence="7">
    <location>
        <begin position="332"/>
        <end position="333"/>
    </location>
    <ligand>
        <name>substrate</name>
    </ligand>
</feature>
<dbReference type="InterPro" id="IPR032466">
    <property type="entry name" value="Metal_Hydrolase"/>
</dbReference>
<feature type="binding site" evidence="7">
    <location>
        <begin position="71"/>
        <end position="73"/>
    </location>
    <ligand>
        <name>substrate</name>
    </ligand>
</feature>
<dbReference type="Gene3D" id="3.20.20.140">
    <property type="entry name" value="Metal-dependent hydrolases"/>
    <property type="match status" value="1"/>
</dbReference>
<comment type="pathway">
    <text evidence="7">Pyrimidine metabolism; UMP biosynthesis via de novo pathway; (S)-dihydroorotate from bicarbonate: step 3/3.</text>
</comment>
<protein>
    <recommendedName>
        <fullName evidence="7">Dihydroorotase</fullName>
        <shortName evidence="7">DHOase</shortName>
        <ecNumber evidence="7">3.5.2.3</ecNumber>
    </recommendedName>
</protein>
<feature type="active site" evidence="7">
    <location>
        <position position="314"/>
    </location>
</feature>
<dbReference type="SUPFAM" id="SSF51556">
    <property type="entry name" value="Metallo-dependent hydrolases"/>
    <property type="match status" value="1"/>
</dbReference>
<dbReference type="Proteomes" id="UP000886043">
    <property type="component" value="Unassembled WGS sequence"/>
</dbReference>
<feature type="binding site" evidence="7">
    <location>
        <position position="188"/>
    </location>
    <ligand>
        <name>Zn(2+)</name>
        <dbReference type="ChEBI" id="CHEBI:29105"/>
        <label>2</label>
    </ligand>
</feature>
<dbReference type="PROSITE" id="PS00482">
    <property type="entry name" value="DIHYDROOROTASE_1"/>
    <property type="match status" value="1"/>
</dbReference>
<evidence type="ECO:0000256" key="6">
    <source>
        <dbReference type="ARBA" id="ARBA00022975"/>
    </source>
</evidence>
<dbReference type="NCBIfam" id="TIGR00857">
    <property type="entry name" value="pyrC_multi"/>
    <property type="match status" value="1"/>
</dbReference>
<dbReference type="SUPFAM" id="SSF51338">
    <property type="entry name" value="Composite domain of metallo-dependent hydrolases"/>
    <property type="match status" value="1"/>
</dbReference>
<keyword evidence="4 7" id="KW-0378">Hydrolase</keyword>
<evidence type="ECO:0000256" key="2">
    <source>
        <dbReference type="ARBA" id="ARBA00010286"/>
    </source>
</evidence>
<organism evidence="10">
    <name type="scientific">Thermosulfurimonas dismutans</name>
    <dbReference type="NCBI Taxonomy" id="999894"/>
    <lineage>
        <taxon>Bacteria</taxon>
        <taxon>Pseudomonadati</taxon>
        <taxon>Thermodesulfobacteriota</taxon>
        <taxon>Thermodesulfobacteria</taxon>
        <taxon>Thermodesulfobacteriales</taxon>
        <taxon>Thermodesulfobacteriaceae</taxon>
        <taxon>Thermosulfurimonas</taxon>
    </lineage>
</organism>
<comment type="similarity">
    <text evidence="2 7">Belongs to the metallo-dependent hydrolases superfamily. DHOase family. Class I DHOase subfamily.</text>
</comment>
<evidence type="ECO:0000313" key="10">
    <source>
        <dbReference type="EMBL" id="HFC98470.1"/>
    </source>
</evidence>
<dbReference type="PANTHER" id="PTHR43668:SF2">
    <property type="entry name" value="ALLANTOINASE"/>
    <property type="match status" value="1"/>
</dbReference>
<dbReference type="EC" id="3.5.2.3" evidence="7"/>
<feature type="binding site" evidence="7">
    <location>
        <position position="71"/>
    </location>
    <ligand>
        <name>Zn(2+)</name>
        <dbReference type="ChEBI" id="CHEBI:29105"/>
        <label>1</label>
    </ligand>
</feature>
<evidence type="ECO:0000256" key="3">
    <source>
        <dbReference type="ARBA" id="ARBA00022723"/>
    </source>
</evidence>
<dbReference type="EMBL" id="DRMH01000113">
    <property type="protein sequence ID" value="HFC98470.1"/>
    <property type="molecule type" value="Genomic_DNA"/>
</dbReference>
<accession>A0A7C3CH15</accession>
<reference evidence="10" key="1">
    <citation type="journal article" date="2020" name="mSystems">
        <title>Genome- and Community-Level Interaction Insights into Carbon Utilization and Element Cycling Functions of Hydrothermarchaeota in Hydrothermal Sediment.</title>
        <authorList>
            <person name="Zhou Z."/>
            <person name="Liu Y."/>
            <person name="Xu W."/>
            <person name="Pan J."/>
            <person name="Luo Z.H."/>
            <person name="Li M."/>
        </authorList>
    </citation>
    <scope>NUCLEOTIDE SEQUENCE [LARGE SCALE GENOMIC DNA]</scope>
    <source>
        <strain evidence="10">HyVt-483</strain>
    </source>
</reference>
<evidence type="ECO:0000256" key="1">
    <source>
        <dbReference type="ARBA" id="ARBA00002368"/>
    </source>
</evidence>
<dbReference type="InterPro" id="IPR024403">
    <property type="entry name" value="DHOase_cat"/>
</dbReference>
<dbReference type="InterPro" id="IPR004722">
    <property type="entry name" value="DHOase"/>
</dbReference>
<feature type="binding site" evidence="7">
    <location>
        <position position="241"/>
    </location>
    <ligand>
        <name>Zn(2+)</name>
        <dbReference type="ChEBI" id="CHEBI:29105"/>
        <label>2</label>
    </ligand>
</feature>